<reference evidence="1" key="1">
    <citation type="submission" date="2022-05" db="EMBL/GenBank/DDBJ databases">
        <title>Chromosome-level genome of Chaenocephalus aceratus.</title>
        <authorList>
            <person name="Park H."/>
        </authorList>
    </citation>
    <scope>NUCLEOTIDE SEQUENCE</scope>
    <source>
        <strain evidence="1">KU_202001</strain>
    </source>
</reference>
<evidence type="ECO:0000313" key="1">
    <source>
        <dbReference type="EMBL" id="KAI4811605.1"/>
    </source>
</evidence>
<name>A0ACB9WFH2_CHAAC</name>
<keyword evidence="2" id="KW-1185">Reference proteome</keyword>
<gene>
    <name evidence="1" type="ORF">KUCAC02_014484</name>
</gene>
<organism evidence="1 2">
    <name type="scientific">Chaenocephalus aceratus</name>
    <name type="common">Blackfin icefish</name>
    <name type="synonym">Chaenichthys aceratus</name>
    <dbReference type="NCBI Taxonomy" id="36190"/>
    <lineage>
        <taxon>Eukaryota</taxon>
        <taxon>Metazoa</taxon>
        <taxon>Chordata</taxon>
        <taxon>Craniata</taxon>
        <taxon>Vertebrata</taxon>
        <taxon>Euteleostomi</taxon>
        <taxon>Actinopterygii</taxon>
        <taxon>Neopterygii</taxon>
        <taxon>Teleostei</taxon>
        <taxon>Neoteleostei</taxon>
        <taxon>Acanthomorphata</taxon>
        <taxon>Eupercaria</taxon>
        <taxon>Perciformes</taxon>
        <taxon>Notothenioidei</taxon>
        <taxon>Channichthyidae</taxon>
        <taxon>Chaenocephalus</taxon>
    </lineage>
</organism>
<evidence type="ECO:0000313" key="2">
    <source>
        <dbReference type="Proteomes" id="UP001057452"/>
    </source>
</evidence>
<accession>A0ACB9WFH2</accession>
<proteinExistence type="predicted"/>
<dbReference type="EMBL" id="CM043800">
    <property type="protein sequence ID" value="KAI4811605.1"/>
    <property type="molecule type" value="Genomic_DNA"/>
</dbReference>
<protein>
    <submittedName>
        <fullName evidence="1">Uncharacterized protein</fullName>
    </submittedName>
</protein>
<dbReference type="Proteomes" id="UP001057452">
    <property type="component" value="Chromosome 16"/>
</dbReference>
<comment type="caution">
    <text evidence="1">The sequence shown here is derived from an EMBL/GenBank/DDBJ whole genome shotgun (WGS) entry which is preliminary data.</text>
</comment>
<sequence>MYNLETPGEQIFCGTHTTLGFSSAMNKVMQLVEADMKMEQVLQSFMVDLDVDSKNASVAGQALDMCLKLVTPEYAHKTWNRYREFLLFLEQRQVSRVLLFYKDSRFGCLARAAAVLIYHFGHLTEFLSQNPHINNRLACLVREVMELPYLKVVLVVFACLGVHLVEHFYARTIEKDATHTQLREFYKGLHTGLGEPISDNYTTFTTPEYPVVSDKLFSSVKKTYTEEVLNSVSDVAAEHLDEVKKLIDLMQPHLQTVLARQRRDYGIDEETFPMDYPVSEQASNIDDTPVHNIGMERQCGKVDYRLKKLGTLNAVSRSIILQKSQELRDGQVPSFRGFKAAAQAKREVELNWSKLMKANDSRVGQTRNRRWLKERRGRDMMDTLKSRGGPFTDSGEVEKFLVDESLNNNAKLQRMKLEVQFARESTTLLPEVDPIFRIQVTLPSGKRRMKTAQEFGDALMAYRGERSDRTILEYAKFQESLERLRKI</sequence>